<keyword evidence="2" id="KW-0349">Heme</keyword>
<keyword evidence="6" id="KW-0408">Iron</keyword>
<feature type="transmembrane region" description="Helical" evidence="8">
    <location>
        <begin position="101"/>
        <end position="122"/>
    </location>
</feature>
<evidence type="ECO:0000256" key="3">
    <source>
        <dbReference type="ARBA" id="ARBA00022692"/>
    </source>
</evidence>
<evidence type="ECO:0000313" key="9">
    <source>
        <dbReference type="EMBL" id="KAL2855674.1"/>
    </source>
</evidence>
<protein>
    <submittedName>
        <fullName evidence="9">Cytochrome b560 subunit of succinate dehydrogenase</fullName>
    </submittedName>
</protein>
<evidence type="ECO:0000256" key="8">
    <source>
        <dbReference type="SAM" id="Phobius"/>
    </source>
</evidence>
<evidence type="ECO:0000256" key="2">
    <source>
        <dbReference type="ARBA" id="ARBA00022617"/>
    </source>
</evidence>
<evidence type="ECO:0000256" key="6">
    <source>
        <dbReference type="ARBA" id="ARBA00023004"/>
    </source>
</evidence>
<evidence type="ECO:0000313" key="10">
    <source>
        <dbReference type="Proteomes" id="UP001610444"/>
    </source>
</evidence>
<dbReference type="InterPro" id="IPR000701">
    <property type="entry name" value="SuccDH_FuR_B_TM-su"/>
</dbReference>
<dbReference type="RefSeq" id="XP_070902081.1">
    <property type="nucleotide sequence ID" value="XM_071039282.1"/>
</dbReference>
<dbReference type="PANTHER" id="PTHR10978:SF5">
    <property type="entry name" value="SUCCINATE DEHYDROGENASE CYTOCHROME B560 SUBUNIT, MITOCHONDRIAL"/>
    <property type="match status" value="1"/>
</dbReference>
<evidence type="ECO:0000256" key="7">
    <source>
        <dbReference type="ARBA" id="ARBA00023136"/>
    </source>
</evidence>
<keyword evidence="5 8" id="KW-1133">Transmembrane helix</keyword>
<dbReference type="PANTHER" id="PTHR10978">
    <property type="entry name" value="SUCCINATE DEHYDROGENASE CYTOCHROME B560 SUBUNIT"/>
    <property type="match status" value="1"/>
</dbReference>
<comment type="caution">
    <text evidence="9">The sequence shown here is derived from an EMBL/GenBank/DDBJ whole genome shotgun (WGS) entry which is preliminary data.</text>
</comment>
<dbReference type="InterPro" id="IPR014314">
    <property type="entry name" value="Succ_DH_cytb556"/>
</dbReference>
<dbReference type="Gene3D" id="1.20.1300.10">
    <property type="entry name" value="Fumarate reductase/succinate dehydrogenase, transmembrane subunit"/>
    <property type="match status" value="1"/>
</dbReference>
<evidence type="ECO:0000256" key="5">
    <source>
        <dbReference type="ARBA" id="ARBA00022989"/>
    </source>
</evidence>
<dbReference type="InterPro" id="IPR034804">
    <property type="entry name" value="SQR/QFR_C/D"/>
</dbReference>
<comment type="subcellular location">
    <subcellularLocation>
        <location evidence="1">Membrane</location>
    </subcellularLocation>
</comment>
<keyword evidence="7 8" id="KW-0472">Membrane</keyword>
<organism evidence="9 10">
    <name type="scientific">Aspergillus pseudodeflectus</name>
    <dbReference type="NCBI Taxonomy" id="176178"/>
    <lineage>
        <taxon>Eukaryota</taxon>
        <taxon>Fungi</taxon>
        <taxon>Dikarya</taxon>
        <taxon>Ascomycota</taxon>
        <taxon>Pezizomycotina</taxon>
        <taxon>Eurotiomycetes</taxon>
        <taxon>Eurotiomycetidae</taxon>
        <taxon>Eurotiales</taxon>
        <taxon>Aspergillaceae</taxon>
        <taxon>Aspergillus</taxon>
        <taxon>Aspergillus subgen. Nidulantes</taxon>
    </lineage>
</organism>
<keyword evidence="4" id="KW-0479">Metal-binding</keyword>
<keyword evidence="3 8" id="KW-0812">Transmembrane</keyword>
<proteinExistence type="predicted"/>
<evidence type="ECO:0000256" key="4">
    <source>
        <dbReference type="ARBA" id="ARBA00022723"/>
    </source>
</evidence>
<dbReference type="Proteomes" id="UP001610444">
    <property type="component" value="Unassembled WGS sequence"/>
</dbReference>
<name>A0ABR4KV66_9EURO</name>
<sequence length="200" mass="22192">MCKILDCKWIAYVPCTMALTPRSVLALYARRPLLFPAHLGQHVHQLRWTTNAPLKIKSRTPEEGRALLAQQRLRRPVAPHLSIYRFQVHSVSSAMERNTGILLSGSLYFFATGYLLSPVFGWDLSSASLVAAFAGLPLVAKIGLKFALAWPFTFHVFNGVRYVVTAVGTRTMRSREQVVKIAWGVVGASFVSAIGLVAFY</sequence>
<reference evidence="9 10" key="1">
    <citation type="submission" date="2024-07" db="EMBL/GenBank/DDBJ databases">
        <title>Section-level genome sequencing and comparative genomics of Aspergillus sections Usti and Cavernicolus.</title>
        <authorList>
            <consortium name="Lawrence Berkeley National Laboratory"/>
            <person name="Nybo J.L."/>
            <person name="Vesth T.C."/>
            <person name="Theobald S."/>
            <person name="Frisvad J.C."/>
            <person name="Larsen T.O."/>
            <person name="Kjaerboelling I."/>
            <person name="Rothschild-Mancinelli K."/>
            <person name="Lyhne E.K."/>
            <person name="Kogle M.E."/>
            <person name="Barry K."/>
            <person name="Clum A."/>
            <person name="Na H."/>
            <person name="Ledsgaard L."/>
            <person name="Lin J."/>
            <person name="Lipzen A."/>
            <person name="Kuo A."/>
            <person name="Riley R."/>
            <person name="Mondo S."/>
            <person name="LaButti K."/>
            <person name="Haridas S."/>
            <person name="Pangalinan J."/>
            <person name="Salamov A.A."/>
            <person name="Simmons B.A."/>
            <person name="Magnuson J.K."/>
            <person name="Chen J."/>
            <person name="Drula E."/>
            <person name="Henrissat B."/>
            <person name="Wiebenga A."/>
            <person name="Lubbers R.J."/>
            <person name="Gomes A.C."/>
            <person name="Macurrencykelacurrency M.R."/>
            <person name="Stajich J."/>
            <person name="Grigoriev I.V."/>
            <person name="Mortensen U.H."/>
            <person name="De vries R.P."/>
            <person name="Baker S.E."/>
            <person name="Andersen M.R."/>
        </authorList>
    </citation>
    <scope>NUCLEOTIDE SEQUENCE [LARGE SCALE GENOMIC DNA]</scope>
    <source>
        <strain evidence="9 10">CBS 756.74</strain>
    </source>
</reference>
<dbReference type="CDD" id="cd03499">
    <property type="entry name" value="SQR_TypeC_SdhC"/>
    <property type="match status" value="1"/>
</dbReference>
<gene>
    <name evidence="9" type="ORF">BJX68DRAFT_231044</name>
</gene>
<dbReference type="GeneID" id="98154446"/>
<dbReference type="EMBL" id="JBFXLR010000009">
    <property type="protein sequence ID" value="KAL2855674.1"/>
    <property type="molecule type" value="Genomic_DNA"/>
</dbReference>
<feature type="transmembrane region" description="Helical" evidence="8">
    <location>
        <begin position="142"/>
        <end position="160"/>
    </location>
</feature>
<evidence type="ECO:0000256" key="1">
    <source>
        <dbReference type="ARBA" id="ARBA00004370"/>
    </source>
</evidence>
<dbReference type="SUPFAM" id="SSF81343">
    <property type="entry name" value="Fumarate reductase respiratory complex transmembrane subunits"/>
    <property type="match status" value="1"/>
</dbReference>
<keyword evidence="10" id="KW-1185">Reference proteome</keyword>
<accession>A0ABR4KV66</accession>
<feature type="transmembrane region" description="Helical" evidence="8">
    <location>
        <begin position="181"/>
        <end position="199"/>
    </location>
</feature>
<dbReference type="Pfam" id="PF01127">
    <property type="entry name" value="Sdh_cyt"/>
    <property type="match status" value="1"/>
</dbReference>